<evidence type="ECO:0000313" key="2">
    <source>
        <dbReference type="EMBL" id="KAK4879517.1"/>
    </source>
</evidence>
<keyword evidence="3" id="KW-1185">Reference proteome</keyword>
<dbReference type="AlphaFoldDB" id="A0AAN7PYD2"/>
<sequence>MFTDCLYRLTLRDRVALFNTFATSHVNKQAINPFSQDKSVNQLQRRRFSKEEYGRPVKGSKSEIRGFKASLEILKEMLQLCEILDKHSEPLFTPKEKKNDPRKVISFGELFSIYTTISSKLVGILLRARKQSLVDFEGEVLFQRRDDDVPIILLKPIEQIRQILNEKINSTLALLNINEKPEDEFFEKDQ</sequence>
<dbReference type="InterPro" id="IPR038095">
    <property type="entry name" value="Costars_sf"/>
</dbReference>
<reference evidence="3" key="1">
    <citation type="submission" date="2023-01" db="EMBL/GenBank/DDBJ databases">
        <title>Key to firefly adult light organ development and bioluminescence: homeobox transcription factors regulate luciferase expression and transportation to peroxisome.</title>
        <authorList>
            <person name="Fu X."/>
        </authorList>
    </citation>
    <scope>NUCLEOTIDE SEQUENCE [LARGE SCALE GENOMIC DNA]</scope>
</reference>
<dbReference type="GO" id="GO:0003779">
    <property type="term" value="F:actin binding"/>
    <property type="evidence" value="ECO:0007669"/>
    <property type="project" value="InterPro"/>
</dbReference>
<evidence type="ECO:0000313" key="3">
    <source>
        <dbReference type="Proteomes" id="UP001353858"/>
    </source>
</evidence>
<dbReference type="InterPro" id="IPR027817">
    <property type="entry name" value="Costars_dom"/>
</dbReference>
<dbReference type="PANTHER" id="PTHR22739:SF7">
    <property type="entry name" value="EG:152A3.3 PROTEIN-RELATED"/>
    <property type="match status" value="1"/>
</dbReference>
<organism evidence="2 3">
    <name type="scientific">Aquatica leii</name>
    <dbReference type="NCBI Taxonomy" id="1421715"/>
    <lineage>
        <taxon>Eukaryota</taxon>
        <taxon>Metazoa</taxon>
        <taxon>Ecdysozoa</taxon>
        <taxon>Arthropoda</taxon>
        <taxon>Hexapoda</taxon>
        <taxon>Insecta</taxon>
        <taxon>Pterygota</taxon>
        <taxon>Neoptera</taxon>
        <taxon>Endopterygota</taxon>
        <taxon>Coleoptera</taxon>
        <taxon>Polyphaga</taxon>
        <taxon>Elateriformia</taxon>
        <taxon>Elateroidea</taxon>
        <taxon>Lampyridae</taxon>
        <taxon>Luciolinae</taxon>
        <taxon>Aquatica</taxon>
    </lineage>
</organism>
<dbReference type="Pfam" id="PF14705">
    <property type="entry name" value="Costars"/>
    <property type="match status" value="1"/>
</dbReference>
<dbReference type="GO" id="GO:0045944">
    <property type="term" value="P:positive regulation of transcription by RNA polymerase II"/>
    <property type="evidence" value="ECO:0007669"/>
    <property type="project" value="TreeGrafter"/>
</dbReference>
<dbReference type="GO" id="GO:0030017">
    <property type="term" value="C:sarcomere"/>
    <property type="evidence" value="ECO:0007669"/>
    <property type="project" value="TreeGrafter"/>
</dbReference>
<name>A0AAN7PYD2_9COLE</name>
<feature type="domain" description="Costars" evidence="1">
    <location>
        <begin position="71"/>
        <end position="154"/>
    </location>
</feature>
<proteinExistence type="predicted"/>
<dbReference type="EMBL" id="JARPUR010000003">
    <property type="protein sequence ID" value="KAK4879517.1"/>
    <property type="molecule type" value="Genomic_DNA"/>
</dbReference>
<dbReference type="InterPro" id="IPR026111">
    <property type="entry name" value="Abra"/>
</dbReference>
<protein>
    <recommendedName>
        <fullName evidence="1">Costars domain-containing protein</fullName>
    </recommendedName>
</protein>
<evidence type="ECO:0000259" key="1">
    <source>
        <dbReference type="SMART" id="SM01283"/>
    </source>
</evidence>
<dbReference type="Gene3D" id="1.10.10.1540">
    <property type="entry name" value="Costar domain"/>
    <property type="match status" value="1"/>
</dbReference>
<gene>
    <name evidence="2" type="ORF">RN001_007663</name>
</gene>
<comment type="caution">
    <text evidence="2">The sequence shown here is derived from an EMBL/GenBank/DDBJ whole genome shotgun (WGS) entry which is preliminary data.</text>
</comment>
<dbReference type="SMART" id="SM01283">
    <property type="entry name" value="Costars"/>
    <property type="match status" value="1"/>
</dbReference>
<dbReference type="FunFam" id="1.10.10.1540:FF:000003">
    <property type="entry name" value="Uncharacterized protein, isoform B"/>
    <property type="match status" value="1"/>
</dbReference>
<dbReference type="Proteomes" id="UP001353858">
    <property type="component" value="Unassembled WGS sequence"/>
</dbReference>
<dbReference type="GO" id="GO:0035025">
    <property type="term" value="P:positive regulation of Rho protein signal transduction"/>
    <property type="evidence" value="ECO:0007669"/>
    <property type="project" value="InterPro"/>
</dbReference>
<dbReference type="PANTHER" id="PTHR22739">
    <property type="entry name" value="STRIATED MUSCLE ACTIVATOR OF RHO-DEPENDENT SIGNALING-RELATED"/>
    <property type="match status" value="1"/>
</dbReference>
<accession>A0AAN7PYD2</accession>